<dbReference type="Pfam" id="PF11138">
    <property type="entry name" value="DUF2911"/>
    <property type="match status" value="1"/>
</dbReference>
<dbReference type="PROSITE" id="PS51257">
    <property type="entry name" value="PROKAR_LIPOPROTEIN"/>
    <property type="match status" value="1"/>
</dbReference>
<protein>
    <submittedName>
        <fullName evidence="2">DUF2911 domain-containing protein</fullName>
    </submittedName>
</protein>
<evidence type="ECO:0000256" key="1">
    <source>
        <dbReference type="SAM" id="MobiDB-lite"/>
    </source>
</evidence>
<dbReference type="RefSeq" id="WP_347922732.1">
    <property type="nucleotide sequence ID" value="NZ_CP157199.1"/>
</dbReference>
<sequence>MKTIKILSVVLTILTFGCKSETKEKSGLDMNHQEHQMEKKESETKKKPLSPHTSTMAMIGDAHIHIDYSSPGVRGRIIFGGLVGYDNVWQAGAHKATWIETNKDLSINGDLLPAGKYGFFTIPSKGDWMIMINKNWDQHGKDDYDEKEDIIRFKVTPIISDEITEHLEYKVNKINENEGTISLAWEKVTISFPFKVNQ</sequence>
<proteinExistence type="predicted"/>
<dbReference type="InterPro" id="IPR021314">
    <property type="entry name" value="DUF2911"/>
</dbReference>
<evidence type="ECO:0000313" key="2">
    <source>
        <dbReference type="EMBL" id="XBG60501.1"/>
    </source>
</evidence>
<feature type="compositionally biased region" description="Basic and acidic residues" evidence="1">
    <location>
        <begin position="24"/>
        <end position="46"/>
    </location>
</feature>
<name>A0AAU7BQW1_9FLAO</name>
<accession>A0AAU7BQW1</accession>
<reference evidence="2" key="1">
    <citation type="submission" date="2024-05" db="EMBL/GenBank/DDBJ databases">
        <title>Pontimicrobium maritimus sp. nov., isolated form sea water.</title>
        <authorList>
            <person name="Muhammad N."/>
            <person name="Vuong T.Q."/>
            <person name="Han H.L."/>
            <person name="Kim S.-G."/>
        </authorList>
    </citation>
    <scope>NUCLEOTIDE SEQUENCE</scope>
    <source>
        <strain evidence="2">SW4</strain>
    </source>
</reference>
<dbReference type="AlphaFoldDB" id="A0AAU7BQW1"/>
<dbReference type="EMBL" id="CP157199">
    <property type="protein sequence ID" value="XBG60501.1"/>
    <property type="molecule type" value="Genomic_DNA"/>
</dbReference>
<organism evidence="2">
    <name type="scientific">Pontimicrobium sp. SW4</name>
    <dbReference type="NCBI Taxonomy" id="3153519"/>
    <lineage>
        <taxon>Bacteria</taxon>
        <taxon>Pseudomonadati</taxon>
        <taxon>Bacteroidota</taxon>
        <taxon>Flavobacteriia</taxon>
        <taxon>Flavobacteriales</taxon>
        <taxon>Flavobacteriaceae</taxon>
        <taxon>Pontimicrobium</taxon>
    </lineage>
</organism>
<feature type="region of interest" description="Disordered" evidence="1">
    <location>
        <begin position="24"/>
        <end position="52"/>
    </location>
</feature>
<gene>
    <name evidence="2" type="ORF">ABGB03_11605</name>
</gene>